<sequence>MEQLKIQEKVGANYILLEISGAIDSYSFKELQLKLFELIRETNVVLDLEEVTAMDSSGLTVILGTFNLGEDLGRKLYILHPSPEAKKAIDSTGFSSLLRIINTITEVL</sequence>
<dbReference type="InterPro" id="IPR003658">
    <property type="entry name" value="Anti-sigma_ant"/>
</dbReference>
<dbReference type="NCBIfam" id="TIGR00377">
    <property type="entry name" value="ant_ant_sig"/>
    <property type="match status" value="1"/>
</dbReference>
<dbReference type="Proteomes" id="UP000823914">
    <property type="component" value="Unassembled WGS sequence"/>
</dbReference>
<dbReference type="Pfam" id="PF01740">
    <property type="entry name" value="STAS"/>
    <property type="match status" value="1"/>
</dbReference>
<feature type="domain" description="STAS" evidence="3">
    <location>
        <begin position="4"/>
        <end position="108"/>
    </location>
</feature>
<protein>
    <recommendedName>
        <fullName evidence="2">Anti-sigma factor antagonist</fullName>
    </recommendedName>
</protein>
<accession>A0A9E2L1B8</accession>
<dbReference type="AlphaFoldDB" id="A0A9E2L1B8"/>
<dbReference type="Gene3D" id="3.30.750.24">
    <property type="entry name" value="STAS domain"/>
    <property type="match status" value="1"/>
</dbReference>
<reference evidence="4" key="2">
    <citation type="submission" date="2021-04" db="EMBL/GenBank/DDBJ databases">
        <authorList>
            <person name="Gilroy R."/>
        </authorList>
    </citation>
    <scope>NUCLEOTIDE SEQUENCE</scope>
    <source>
        <strain evidence="4">Gambia15-2214</strain>
    </source>
</reference>
<dbReference type="GO" id="GO:0043856">
    <property type="term" value="F:anti-sigma factor antagonist activity"/>
    <property type="evidence" value="ECO:0007669"/>
    <property type="project" value="InterPro"/>
</dbReference>
<proteinExistence type="inferred from homology"/>
<dbReference type="PANTHER" id="PTHR33495:SF2">
    <property type="entry name" value="ANTI-SIGMA FACTOR ANTAGONIST TM_1081-RELATED"/>
    <property type="match status" value="1"/>
</dbReference>
<dbReference type="PANTHER" id="PTHR33495">
    <property type="entry name" value="ANTI-SIGMA FACTOR ANTAGONIST TM_1081-RELATED-RELATED"/>
    <property type="match status" value="1"/>
</dbReference>
<dbReference type="InterPro" id="IPR036513">
    <property type="entry name" value="STAS_dom_sf"/>
</dbReference>
<name>A0A9E2L1B8_9SPIR</name>
<dbReference type="InterPro" id="IPR002645">
    <property type="entry name" value="STAS_dom"/>
</dbReference>
<evidence type="ECO:0000256" key="1">
    <source>
        <dbReference type="ARBA" id="ARBA00009013"/>
    </source>
</evidence>
<evidence type="ECO:0000256" key="2">
    <source>
        <dbReference type="RuleBase" id="RU003749"/>
    </source>
</evidence>
<reference evidence="4" key="1">
    <citation type="journal article" date="2021" name="PeerJ">
        <title>Extensive microbial diversity within the chicken gut microbiome revealed by metagenomics and culture.</title>
        <authorList>
            <person name="Gilroy R."/>
            <person name="Ravi A."/>
            <person name="Getino M."/>
            <person name="Pursley I."/>
            <person name="Horton D.L."/>
            <person name="Alikhan N.F."/>
            <person name="Baker D."/>
            <person name="Gharbi K."/>
            <person name="Hall N."/>
            <person name="Watson M."/>
            <person name="Adriaenssens E.M."/>
            <person name="Foster-Nyarko E."/>
            <person name="Jarju S."/>
            <person name="Secka A."/>
            <person name="Antonio M."/>
            <person name="Oren A."/>
            <person name="Chaudhuri R.R."/>
            <person name="La Ragione R."/>
            <person name="Hildebrand F."/>
            <person name="Pallen M.J."/>
        </authorList>
    </citation>
    <scope>NUCLEOTIDE SEQUENCE</scope>
    <source>
        <strain evidence="4">Gambia15-2214</strain>
    </source>
</reference>
<evidence type="ECO:0000259" key="3">
    <source>
        <dbReference type="PROSITE" id="PS50801"/>
    </source>
</evidence>
<evidence type="ECO:0000313" key="5">
    <source>
        <dbReference type="Proteomes" id="UP000823914"/>
    </source>
</evidence>
<dbReference type="EMBL" id="JAHLFV010000006">
    <property type="protein sequence ID" value="MBU3848983.1"/>
    <property type="molecule type" value="Genomic_DNA"/>
</dbReference>
<comment type="similarity">
    <text evidence="1 2">Belongs to the anti-sigma-factor antagonist family.</text>
</comment>
<gene>
    <name evidence="4" type="ORF">IAA16_00280</name>
</gene>
<comment type="caution">
    <text evidence="4">The sequence shown here is derived from an EMBL/GenBank/DDBJ whole genome shotgun (WGS) entry which is preliminary data.</text>
</comment>
<evidence type="ECO:0000313" key="4">
    <source>
        <dbReference type="EMBL" id="MBU3848983.1"/>
    </source>
</evidence>
<dbReference type="CDD" id="cd07043">
    <property type="entry name" value="STAS_anti-anti-sigma_factors"/>
    <property type="match status" value="1"/>
</dbReference>
<dbReference type="SUPFAM" id="SSF52091">
    <property type="entry name" value="SpoIIaa-like"/>
    <property type="match status" value="1"/>
</dbReference>
<dbReference type="PROSITE" id="PS50801">
    <property type="entry name" value="STAS"/>
    <property type="match status" value="1"/>
</dbReference>
<organism evidence="4 5">
    <name type="scientific">Candidatus Treponema excrementipullorum</name>
    <dbReference type="NCBI Taxonomy" id="2838768"/>
    <lineage>
        <taxon>Bacteria</taxon>
        <taxon>Pseudomonadati</taxon>
        <taxon>Spirochaetota</taxon>
        <taxon>Spirochaetia</taxon>
        <taxon>Spirochaetales</taxon>
        <taxon>Treponemataceae</taxon>
        <taxon>Treponema</taxon>
    </lineage>
</organism>